<proteinExistence type="predicted"/>
<protein>
    <recommendedName>
        <fullName evidence="4">Cell division protein ZapB</fullName>
    </recommendedName>
</protein>
<gene>
    <name evidence="2" type="ORF">G0Q07_12060</name>
</gene>
<feature type="coiled-coil region" evidence="1">
    <location>
        <begin position="9"/>
        <end position="57"/>
    </location>
</feature>
<evidence type="ECO:0008006" key="4">
    <source>
        <dbReference type="Google" id="ProtNLM"/>
    </source>
</evidence>
<accession>A0A6C0RDI7</accession>
<evidence type="ECO:0000313" key="3">
    <source>
        <dbReference type="Proteomes" id="UP000474630"/>
    </source>
</evidence>
<dbReference type="KEGG" id="drc:G0Q07_12060"/>
<organism evidence="2 3">
    <name type="scientific">Draconibacterium halophilum</name>
    <dbReference type="NCBI Taxonomy" id="2706887"/>
    <lineage>
        <taxon>Bacteria</taxon>
        <taxon>Pseudomonadati</taxon>
        <taxon>Bacteroidota</taxon>
        <taxon>Bacteroidia</taxon>
        <taxon>Marinilabiliales</taxon>
        <taxon>Prolixibacteraceae</taxon>
        <taxon>Draconibacterium</taxon>
    </lineage>
</organism>
<keyword evidence="3" id="KW-1185">Reference proteome</keyword>
<dbReference type="RefSeq" id="WP_163346319.1">
    <property type="nucleotide sequence ID" value="NZ_CP048409.1"/>
</dbReference>
<name>A0A6C0RDI7_9BACT</name>
<dbReference type="EMBL" id="CP048409">
    <property type="protein sequence ID" value="QIA08400.1"/>
    <property type="molecule type" value="Genomic_DNA"/>
</dbReference>
<evidence type="ECO:0000256" key="1">
    <source>
        <dbReference type="SAM" id="Coils"/>
    </source>
</evidence>
<reference evidence="2 3" key="1">
    <citation type="submission" date="2020-02" db="EMBL/GenBank/DDBJ databases">
        <title>Genome sequencing for Draconibacterium sp. strain M1.</title>
        <authorList>
            <person name="Park S.-J."/>
        </authorList>
    </citation>
    <scope>NUCLEOTIDE SEQUENCE [LARGE SCALE GENOMIC DNA]</scope>
    <source>
        <strain evidence="2 3">M1</strain>
    </source>
</reference>
<dbReference type="AlphaFoldDB" id="A0A6C0RDI7"/>
<evidence type="ECO:0000313" key="2">
    <source>
        <dbReference type="EMBL" id="QIA08400.1"/>
    </source>
</evidence>
<dbReference type="Proteomes" id="UP000474630">
    <property type="component" value="Chromosome"/>
</dbReference>
<sequence length="97" mass="11501">MTEEDHLLLNDLKRNTQQLFEKYNKLEQKNKELSGQVENLKQEIELMEHERIDLGRSYEQLKVANRMLSESDENGEAKQKIDTLIREIDKCIALLNK</sequence>
<keyword evidence="1" id="KW-0175">Coiled coil</keyword>
<dbReference type="Gene3D" id="1.20.5.340">
    <property type="match status" value="1"/>
</dbReference>